<accession>A0A7W6A1F0</accession>
<feature type="domain" description="Helicase C-terminal" evidence="4">
    <location>
        <begin position="280"/>
        <end position="450"/>
    </location>
</feature>
<dbReference type="GO" id="GO:0004386">
    <property type="term" value="F:helicase activity"/>
    <property type="evidence" value="ECO:0007669"/>
    <property type="project" value="UniProtKB-KW"/>
</dbReference>
<keyword evidence="5" id="KW-0378">Hydrolase</keyword>
<dbReference type="InterPro" id="IPR011545">
    <property type="entry name" value="DEAD/DEAH_box_helicase_dom"/>
</dbReference>
<dbReference type="SMART" id="SM00487">
    <property type="entry name" value="DEXDc"/>
    <property type="match status" value="1"/>
</dbReference>
<gene>
    <name evidence="5" type="ORF">GGQ88_003582</name>
</gene>
<dbReference type="AlphaFoldDB" id="A0A7W6A1F0"/>
<dbReference type="SMART" id="SM00490">
    <property type="entry name" value="HELICc"/>
    <property type="match status" value="1"/>
</dbReference>
<reference evidence="5 6" key="1">
    <citation type="submission" date="2020-08" db="EMBL/GenBank/DDBJ databases">
        <title>Genomic Encyclopedia of Type Strains, Phase IV (KMG-IV): sequencing the most valuable type-strain genomes for metagenomic binning, comparative biology and taxonomic classification.</title>
        <authorList>
            <person name="Goeker M."/>
        </authorList>
    </citation>
    <scope>NUCLEOTIDE SEQUENCE [LARGE SCALE GENOMIC DNA]</scope>
    <source>
        <strain evidence="5 6">DSM 14552</strain>
    </source>
</reference>
<evidence type="ECO:0000259" key="3">
    <source>
        <dbReference type="PROSITE" id="PS51192"/>
    </source>
</evidence>
<comment type="caution">
    <text evidence="5">The sequence shown here is derived from an EMBL/GenBank/DDBJ whole genome shotgun (WGS) entry which is preliminary data.</text>
</comment>
<keyword evidence="2" id="KW-0067">ATP-binding</keyword>
<dbReference type="GO" id="GO:0016887">
    <property type="term" value="F:ATP hydrolysis activity"/>
    <property type="evidence" value="ECO:0007669"/>
    <property type="project" value="TreeGrafter"/>
</dbReference>
<dbReference type="EC" id="3.6.4.-" evidence="5"/>
<dbReference type="InterPro" id="IPR027417">
    <property type="entry name" value="P-loop_NTPase"/>
</dbReference>
<dbReference type="PANTHER" id="PTHR47962:SF5">
    <property type="entry name" value="ATP-DEPENDENT HELICASE LHR-RELATED"/>
    <property type="match status" value="1"/>
</dbReference>
<dbReference type="GO" id="GO:0003677">
    <property type="term" value="F:DNA binding"/>
    <property type="evidence" value="ECO:0007669"/>
    <property type="project" value="TreeGrafter"/>
</dbReference>
<feature type="domain" description="Helicase ATP-binding" evidence="3">
    <location>
        <begin position="57"/>
        <end position="236"/>
    </location>
</feature>
<dbReference type="GO" id="GO:0005524">
    <property type="term" value="F:ATP binding"/>
    <property type="evidence" value="ECO:0007669"/>
    <property type="project" value="UniProtKB-KW"/>
</dbReference>
<dbReference type="PANTHER" id="PTHR47962">
    <property type="entry name" value="ATP-DEPENDENT HELICASE LHR-RELATED-RELATED"/>
    <property type="match status" value="1"/>
</dbReference>
<keyword evidence="6" id="KW-1185">Reference proteome</keyword>
<dbReference type="PROSITE" id="PS51192">
    <property type="entry name" value="HELICASE_ATP_BIND_1"/>
    <property type="match status" value="1"/>
</dbReference>
<proteinExistence type="predicted"/>
<evidence type="ECO:0000256" key="1">
    <source>
        <dbReference type="ARBA" id="ARBA00022741"/>
    </source>
</evidence>
<dbReference type="Gene3D" id="3.40.50.300">
    <property type="entry name" value="P-loop containing nucleotide triphosphate hydrolases"/>
    <property type="match status" value="2"/>
</dbReference>
<dbReference type="RefSeq" id="WP_246386266.1">
    <property type="nucleotide sequence ID" value="NZ_JACICY010000012.1"/>
</dbReference>
<dbReference type="InterPro" id="IPR001650">
    <property type="entry name" value="Helicase_C-like"/>
</dbReference>
<dbReference type="InterPro" id="IPR014001">
    <property type="entry name" value="Helicase_ATP-bd"/>
</dbReference>
<dbReference type="Pfam" id="PF00271">
    <property type="entry name" value="Helicase_C"/>
    <property type="match status" value="1"/>
</dbReference>
<keyword evidence="5" id="KW-0347">Helicase</keyword>
<keyword evidence="1" id="KW-0547">Nucleotide-binding</keyword>
<protein>
    <submittedName>
        <fullName evidence="5">ATP-dependent Lhr-like helicase</fullName>
        <ecNumber evidence="5">3.6.4.-</ecNumber>
    </submittedName>
</protein>
<dbReference type="PROSITE" id="PS51194">
    <property type="entry name" value="HELICASE_CTER"/>
    <property type="match status" value="1"/>
</dbReference>
<dbReference type="Pfam" id="PF00270">
    <property type="entry name" value="DEAD"/>
    <property type="match status" value="1"/>
</dbReference>
<sequence length="759" mass="82360">MTILAKTLPLQLTAMISLPRSSSEGGSGFDLLHPQIQRWVRQQGWSRLRDVQEQAIAAICGSDEDVLISAATAAGKTEAAFLPLLGSSATREQPGVAILYVAPLKALINDQFRRLEDLCDKIELPLVRWHGDAPQGPKTKVMKAPAGVVLITPESIEAMLLRRPATAEALFGVLDAIIIDELHSFLQGPRGLHLSSLLNRIELLNDRRPRRVGLSATIGDLEFAARWLSGTAPKPAQILAVAGGAPPLKVQVRTYVEPPEGDPSGDVMIDDPLAGSALAKIAQHAFEALRGSNNLFFAGSRANVETLADRLRMISENAHVPNEFFPHHGSLSKGLREELELRLKDGRLPTTAVATTTLELGIDIGSVVAVSQLGAPRSLASLRQRLGRSGRREGSSAIFRNYLREPYPAADADPLDKLHFPVIQAVAALNLLRSKFVEPPETDPALLSVSVHQILSLIVQLGALSAGKLYLTLCRQGPFTTLTKTDFVDLLRGMGNGDAALIEQAPDGSLMLGAEGERLTASREFYANFATDEEWRLVHTGRTLGTLPIVNALVVGSIIGFAGRRWRATDVDDRAKVVEVVAHSAGRVPKFDRLGQEPVHDRLAAEMLAVFLSHELPDYLDDNAKEFLAAGRAAFAQLVLQKSHFIDAGSATHVLTWRGTSANALLAVLLTSMGFACETFDVGITLTGCPIDDAVDVIASLDGCPPIEDLGRFVENLVVEKYDAYVPEELLRRLWIRRHEPLREPMTKLIRELAGMVPN</sequence>
<dbReference type="EMBL" id="JACICY010000012">
    <property type="protein sequence ID" value="MBB3862282.1"/>
    <property type="molecule type" value="Genomic_DNA"/>
</dbReference>
<evidence type="ECO:0000256" key="2">
    <source>
        <dbReference type="ARBA" id="ARBA00022840"/>
    </source>
</evidence>
<dbReference type="SUPFAM" id="SSF52540">
    <property type="entry name" value="P-loop containing nucleoside triphosphate hydrolases"/>
    <property type="match status" value="1"/>
</dbReference>
<evidence type="ECO:0000313" key="6">
    <source>
        <dbReference type="Proteomes" id="UP000562395"/>
    </source>
</evidence>
<evidence type="ECO:0000313" key="5">
    <source>
        <dbReference type="EMBL" id="MBB3862282.1"/>
    </source>
</evidence>
<dbReference type="InterPro" id="IPR052511">
    <property type="entry name" value="ATP-dep_Helicase"/>
</dbReference>
<dbReference type="Proteomes" id="UP000562395">
    <property type="component" value="Unassembled WGS sequence"/>
</dbReference>
<name>A0A7W6A1F0_9SPHN</name>
<evidence type="ECO:0000259" key="4">
    <source>
        <dbReference type="PROSITE" id="PS51194"/>
    </source>
</evidence>
<organism evidence="5 6">
    <name type="scientific">Novosphingobium hassiacum</name>
    <dbReference type="NCBI Taxonomy" id="173676"/>
    <lineage>
        <taxon>Bacteria</taxon>
        <taxon>Pseudomonadati</taxon>
        <taxon>Pseudomonadota</taxon>
        <taxon>Alphaproteobacteria</taxon>
        <taxon>Sphingomonadales</taxon>
        <taxon>Sphingomonadaceae</taxon>
        <taxon>Novosphingobium</taxon>
    </lineage>
</organism>